<dbReference type="Gene3D" id="1.10.10.10">
    <property type="entry name" value="Winged helix-like DNA-binding domain superfamily/Winged helix DNA-binding domain"/>
    <property type="match status" value="1"/>
</dbReference>
<dbReference type="PANTHER" id="PTHR43252:SF7">
    <property type="entry name" value="TRANSCRIPTIONAL REGULATOR YQJI"/>
    <property type="match status" value="1"/>
</dbReference>
<accession>A0ABQ6HS20</accession>
<evidence type="ECO:0000313" key="3">
    <source>
        <dbReference type="Proteomes" id="UP001157109"/>
    </source>
</evidence>
<dbReference type="InterPro" id="IPR036388">
    <property type="entry name" value="WH-like_DNA-bd_sf"/>
</dbReference>
<name>A0ABQ6HS20_9MICO</name>
<dbReference type="InterPro" id="IPR005149">
    <property type="entry name" value="Tscrpt_reg_PadR_N"/>
</dbReference>
<keyword evidence="3" id="KW-1185">Reference proteome</keyword>
<protein>
    <recommendedName>
        <fullName evidence="1">Transcription regulator PadR N-terminal domain-containing protein</fullName>
    </recommendedName>
</protein>
<dbReference type="Proteomes" id="UP001157109">
    <property type="component" value="Unassembled WGS sequence"/>
</dbReference>
<evidence type="ECO:0000313" key="2">
    <source>
        <dbReference type="EMBL" id="GMA21249.1"/>
    </source>
</evidence>
<reference evidence="3" key="1">
    <citation type="journal article" date="2019" name="Int. J. Syst. Evol. Microbiol.">
        <title>The Global Catalogue of Microorganisms (GCM) 10K type strain sequencing project: providing services to taxonomists for standard genome sequencing and annotation.</title>
        <authorList>
            <consortium name="The Broad Institute Genomics Platform"/>
            <consortium name="The Broad Institute Genome Sequencing Center for Infectious Disease"/>
            <person name="Wu L."/>
            <person name="Ma J."/>
        </authorList>
    </citation>
    <scope>NUCLEOTIDE SEQUENCE [LARGE SCALE GENOMIC DNA]</scope>
    <source>
        <strain evidence="3">NBRC 105830</strain>
    </source>
</reference>
<gene>
    <name evidence="2" type="ORF">GCM10025862_32700</name>
</gene>
<proteinExistence type="predicted"/>
<dbReference type="EMBL" id="BSUJ01000001">
    <property type="protein sequence ID" value="GMA21249.1"/>
    <property type="molecule type" value="Genomic_DNA"/>
</dbReference>
<organism evidence="2 3">
    <name type="scientific">Arsenicicoccus piscis</name>
    <dbReference type="NCBI Taxonomy" id="673954"/>
    <lineage>
        <taxon>Bacteria</taxon>
        <taxon>Bacillati</taxon>
        <taxon>Actinomycetota</taxon>
        <taxon>Actinomycetes</taxon>
        <taxon>Micrococcales</taxon>
        <taxon>Intrasporangiaceae</taxon>
        <taxon>Arsenicicoccus</taxon>
    </lineage>
</organism>
<dbReference type="PANTHER" id="PTHR43252">
    <property type="entry name" value="TRANSCRIPTIONAL REGULATOR YQJI"/>
    <property type="match status" value="1"/>
</dbReference>
<dbReference type="Pfam" id="PF03551">
    <property type="entry name" value="PadR"/>
    <property type="match status" value="1"/>
</dbReference>
<comment type="caution">
    <text evidence="2">The sequence shown here is derived from an EMBL/GenBank/DDBJ whole genome shotgun (WGS) entry which is preliminary data.</text>
</comment>
<feature type="domain" description="Transcription regulator PadR N-terminal" evidence="1">
    <location>
        <begin position="8"/>
        <end position="84"/>
    </location>
</feature>
<evidence type="ECO:0000259" key="1">
    <source>
        <dbReference type="Pfam" id="PF03551"/>
    </source>
</evidence>
<sequence length="192" mass="21034">MRDTALFVLATLAERGPMHGHQLRLQAAEDHAQEWAQVSPGAIYGSLTRLAAQGLVSPIRTEQEGSRPARQIYDISDDGRRALSTMLDSALSSVTEHSDPFDLALAHSQQWDDEQLRDLVTARIAVIEGRLAQLGAHQQSVSTWLSAREALVLEHQRARLLAEVDWHRHLLSTLGSPEAAALGSAADRGPLR</sequence>
<dbReference type="SUPFAM" id="SSF46785">
    <property type="entry name" value="Winged helix' DNA-binding domain"/>
    <property type="match status" value="1"/>
</dbReference>
<dbReference type="RefSeq" id="WP_241441525.1">
    <property type="nucleotide sequence ID" value="NZ_BSUJ01000001.1"/>
</dbReference>
<dbReference type="InterPro" id="IPR036390">
    <property type="entry name" value="WH_DNA-bd_sf"/>
</dbReference>